<organism evidence="3 4">
    <name type="scientific">Paragonimus westermani</name>
    <dbReference type="NCBI Taxonomy" id="34504"/>
    <lineage>
        <taxon>Eukaryota</taxon>
        <taxon>Metazoa</taxon>
        <taxon>Spiralia</taxon>
        <taxon>Lophotrochozoa</taxon>
        <taxon>Platyhelminthes</taxon>
        <taxon>Trematoda</taxon>
        <taxon>Digenea</taxon>
        <taxon>Plagiorchiida</taxon>
        <taxon>Troglotremata</taxon>
        <taxon>Troglotrematidae</taxon>
        <taxon>Paragonimus</taxon>
    </lineage>
</organism>
<feature type="coiled-coil region" evidence="1">
    <location>
        <begin position="323"/>
        <end position="389"/>
    </location>
</feature>
<accession>A0A5J4P1K2</accession>
<sequence length="509" mass="55840">MNRILVCTREELVRLYLEFLLGTKPTAVGCTSDTIPLLLSYCRRHVRAACPSMNPYSFKRFLQNPERPRHPVQLVRSDANNILVHGELPDCVQGPNSTLQPSVIPDLNPVLSQFAESVSANPSQPAVPTSRFANTVPSPSSSSELNTTYSDGLTVSSGRPTPPPVSLPDIHPSNTAGETPHRTPSPVYSTRTLDILHGGLPDFLLNRFSESVTSNYHQSLRTPCIIEHPGKRVARVASLPPTFKGNVLHSSRILSRSHDRLLLSGAQIDCFSNSSHQALLNSVSAVDALEPGGSVLFSNLKVDLCQPPAAQCIACDGAKSQVVAEQQQQIHKLLLRQAELEDQLDRTKSLLADRELLLVTLRAEFEVVERQAELRIKALEHELAKEKLQSAQDRWLAVQLKNQQDRRNGNESGPSISLWNHSIPVPLCPFSNYGDPFESMRAHTWTATDLSAVWPLFDPVTEHSNTTEPDSNTAASRGEPHALVDSTDNPSYPGGDLPPSCISAPFERS</sequence>
<feature type="region of interest" description="Disordered" evidence="2">
    <location>
        <begin position="120"/>
        <end position="188"/>
    </location>
</feature>
<feature type="compositionally biased region" description="Polar residues" evidence="2">
    <location>
        <begin position="120"/>
        <end position="159"/>
    </location>
</feature>
<feature type="compositionally biased region" description="Polar residues" evidence="2">
    <location>
        <begin position="462"/>
        <end position="475"/>
    </location>
</feature>
<feature type="region of interest" description="Disordered" evidence="2">
    <location>
        <begin position="461"/>
        <end position="509"/>
    </location>
</feature>
<dbReference type="AlphaFoldDB" id="A0A5J4P1K2"/>
<comment type="caution">
    <text evidence="3">The sequence shown here is derived from an EMBL/GenBank/DDBJ whole genome shotgun (WGS) entry which is preliminary data.</text>
</comment>
<keyword evidence="1" id="KW-0175">Coiled coil</keyword>
<keyword evidence="4" id="KW-1185">Reference proteome</keyword>
<name>A0A5J4P1K2_9TREM</name>
<protein>
    <submittedName>
        <fullName evidence="3">Uncharacterized protein</fullName>
    </submittedName>
</protein>
<evidence type="ECO:0000313" key="4">
    <source>
        <dbReference type="Proteomes" id="UP000324629"/>
    </source>
</evidence>
<proteinExistence type="predicted"/>
<gene>
    <name evidence="3" type="ORF">DEA37_0004042</name>
</gene>
<dbReference type="EMBL" id="QNGE01000145">
    <property type="protein sequence ID" value="KAA3681713.1"/>
    <property type="molecule type" value="Genomic_DNA"/>
</dbReference>
<evidence type="ECO:0000256" key="1">
    <source>
        <dbReference type="SAM" id="Coils"/>
    </source>
</evidence>
<evidence type="ECO:0000313" key="3">
    <source>
        <dbReference type="EMBL" id="KAA3681713.1"/>
    </source>
</evidence>
<reference evidence="3 4" key="1">
    <citation type="journal article" date="2019" name="Gigascience">
        <title>Whole-genome sequence of the oriental lung fluke Paragonimus westermani.</title>
        <authorList>
            <person name="Oey H."/>
            <person name="Zakrzewski M."/>
            <person name="Narain K."/>
            <person name="Devi K.R."/>
            <person name="Agatsuma T."/>
            <person name="Nawaratna S."/>
            <person name="Gobert G.N."/>
            <person name="Jones M.K."/>
            <person name="Ragan M.A."/>
            <person name="McManus D.P."/>
            <person name="Krause L."/>
        </authorList>
    </citation>
    <scope>NUCLEOTIDE SEQUENCE [LARGE SCALE GENOMIC DNA]</scope>
    <source>
        <strain evidence="3 4">IND2009</strain>
    </source>
</reference>
<dbReference type="Proteomes" id="UP000324629">
    <property type="component" value="Unassembled WGS sequence"/>
</dbReference>
<evidence type="ECO:0000256" key="2">
    <source>
        <dbReference type="SAM" id="MobiDB-lite"/>
    </source>
</evidence>